<evidence type="ECO:0000256" key="1">
    <source>
        <dbReference type="ARBA" id="ARBA00007806"/>
    </source>
</evidence>
<proteinExistence type="inferred from homology"/>
<dbReference type="InterPro" id="IPR033403">
    <property type="entry name" value="DUF5110"/>
</dbReference>
<feature type="domain" description="Glycoside hydrolase family 31 TIM barrel" evidence="3">
    <location>
        <begin position="258"/>
        <end position="589"/>
    </location>
</feature>
<dbReference type="InterPro" id="IPR011013">
    <property type="entry name" value="Gal_mutarotase_sf_dom"/>
</dbReference>
<dbReference type="GO" id="GO:0005975">
    <property type="term" value="P:carbohydrate metabolic process"/>
    <property type="evidence" value="ECO:0007669"/>
    <property type="project" value="InterPro"/>
</dbReference>
<evidence type="ECO:0000259" key="4">
    <source>
        <dbReference type="Pfam" id="PF13802"/>
    </source>
</evidence>
<sequence>MICATKVTNSKKIENGYLIETDGPFIKLIFLTKDIIRIRTSFDKKFIEESYVLTLTAWEDRFDNFLGKERKRIKALDVSYTEDKQKMIFKTSSLILELYKEPFGFKLYDHNKVLLYSDLIGRSFVKDQLGRRYHYNAIDLDKDHFYGFGEKTGNLDKKGQRMMMSPKDAIGHDPENGDPLYKHIPFYIRINETSKKAVGLFYNNSYDAVFDMGREISGYWPRYSYYMTDGGDIDLFLIHGPKVKDVVTKYTDLTGKQAFPPKQSLGYTASTMYYAELKENCDQEIYNVIDKHSKEDIPIDNFWLASGYSSGEEDNLRYTFNWNHKKFPSVNEFFRSMNDKGINVIPNLKPGVLKNHPYAKYYAEQSAFIKDADNKEACLGNWWGGLGKFIDFSKPSGRNAWKKLLKENILTKGTSTVWNDNCEYDGITNKEAICDFDGGLGTMAQLKSLQSNLMAHAGREAIAEVYPEARPYIISRAGFAGIQRYAQTWAGDNLTDWRTPKFNINTIIGMGLSGVANNGCDIGGFAGKAPEAELLLRWIQNGIFQPRFVINSANNDNTVTEPWMYAENIEFVRAAYKLRYKLLPYMYSLMYEACSEGTPIIRPLFLEFQDDTRCLTDDNFTFMFGSSILVANVFDKGAVSRKLYLPAGSDWYYWETMEKFDGGQEIEIPISLASIPMFFRDTAIVPMTEDISNISKDQVEKLELVIATDRNSKFTFYEDDGKTNEYLNGTYLKTMITVKNKIRSEIIFHKEGKFVSSIESIFLKVIHKEKGAYWVTVNEKQLKQYLHVDTFAKAVEGWYYNPSRGVVCIKYKNIPIDYKVVVSFEKFDLIGMDDEL</sequence>
<dbReference type="RefSeq" id="WP_091831398.1">
    <property type="nucleotide sequence ID" value="NZ_FNZK01000009.1"/>
</dbReference>
<dbReference type="InterPro" id="IPR013780">
    <property type="entry name" value="Glyco_hydro_b"/>
</dbReference>
<dbReference type="Proteomes" id="UP000199662">
    <property type="component" value="Unassembled WGS sequence"/>
</dbReference>
<evidence type="ECO:0000256" key="2">
    <source>
        <dbReference type="RuleBase" id="RU361185"/>
    </source>
</evidence>
<dbReference type="InterPro" id="IPR017853">
    <property type="entry name" value="GH"/>
</dbReference>
<dbReference type="Gene3D" id="2.60.40.1760">
    <property type="entry name" value="glycosyl hydrolase (family 31)"/>
    <property type="match status" value="1"/>
</dbReference>
<organism evidence="7 8">
    <name type="scientific">Propionispira arboris</name>
    <dbReference type="NCBI Taxonomy" id="84035"/>
    <lineage>
        <taxon>Bacteria</taxon>
        <taxon>Bacillati</taxon>
        <taxon>Bacillota</taxon>
        <taxon>Negativicutes</taxon>
        <taxon>Selenomonadales</taxon>
        <taxon>Selenomonadaceae</taxon>
        <taxon>Propionispira</taxon>
    </lineage>
</organism>
<gene>
    <name evidence="7" type="ORF">SAMN05660742_10944</name>
</gene>
<feature type="domain" description="DUF5110" evidence="5">
    <location>
        <begin position="702"/>
        <end position="756"/>
    </location>
</feature>
<dbReference type="Pfam" id="PF13802">
    <property type="entry name" value="Gal_mutarotas_2"/>
    <property type="match status" value="1"/>
</dbReference>
<comment type="similarity">
    <text evidence="1 2">Belongs to the glycosyl hydrolase 31 family.</text>
</comment>
<reference evidence="8" key="1">
    <citation type="submission" date="2016-10" db="EMBL/GenBank/DDBJ databases">
        <authorList>
            <person name="Varghese N."/>
            <person name="Submissions S."/>
        </authorList>
    </citation>
    <scope>NUCLEOTIDE SEQUENCE [LARGE SCALE GENOMIC DNA]</scope>
    <source>
        <strain evidence="8">DSM 2179</strain>
    </source>
</reference>
<dbReference type="EMBL" id="FNZK01000009">
    <property type="protein sequence ID" value="SEJ50813.1"/>
    <property type="molecule type" value="Genomic_DNA"/>
</dbReference>
<dbReference type="CDD" id="cd14752">
    <property type="entry name" value="GH31_N"/>
    <property type="match status" value="1"/>
</dbReference>
<keyword evidence="2" id="KW-0326">Glycosidase</keyword>
<dbReference type="InterPro" id="IPR048395">
    <property type="entry name" value="Glyco_hydro_31_C"/>
</dbReference>
<feature type="domain" description="Glycosyl hydrolase family 31 C-terminal" evidence="6">
    <location>
        <begin position="597"/>
        <end position="685"/>
    </location>
</feature>
<evidence type="ECO:0000313" key="7">
    <source>
        <dbReference type="EMBL" id="SEJ50813.1"/>
    </source>
</evidence>
<dbReference type="Pfam" id="PF01055">
    <property type="entry name" value="Glyco_hydro_31_2nd"/>
    <property type="match status" value="1"/>
</dbReference>
<dbReference type="PANTHER" id="PTHR22762">
    <property type="entry name" value="ALPHA-GLUCOSIDASE"/>
    <property type="match status" value="1"/>
</dbReference>
<evidence type="ECO:0000259" key="6">
    <source>
        <dbReference type="Pfam" id="PF21365"/>
    </source>
</evidence>
<dbReference type="InterPro" id="IPR025887">
    <property type="entry name" value="Glyco_hydro_31_N_dom"/>
</dbReference>
<dbReference type="STRING" id="84035.SAMN05660742_10944"/>
<dbReference type="InterPro" id="IPR000322">
    <property type="entry name" value="Glyco_hydro_31_TIM"/>
</dbReference>
<evidence type="ECO:0000313" key="8">
    <source>
        <dbReference type="Proteomes" id="UP000199662"/>
    </source>
</evidence>
<dbReference type="Pfam" id="PF21365">
    <property type="entry name" value="Glyco_hydro_31_3rd"/>
    <property type="match status" value="1"/>
</dbReference>
<dbReference type="PANTHER" id="PTHR22762:SF165">
    <property type="entry name" value="PUTATIVE (AFU_ORTHOLOGUE AFUA_1G06560)-RELATED"/>
    <property type="match status" value="1"/>
</dbReference>
<dbReference type="CDD" id="cd06599">
    <property type="entry name" value="GH31_glycosidase_Aec37"/>
    <property type="match status" value="1"/>
</dbReference>
<dbReference type="SUPFAM" id="SSF51011">
    <property type="entry name" value="Glycosyl hydrolase domain"/>
    <property type="match status" value="1"/>
</dbReference>
<dbReference type="SUPFAM" id="SSF51445">
    <property type="entry name" value="(Trans)glycosidases"/>
    <property type="match status" value="1"/>
</dbReference>
<dbReference type="GO" id="GO:0030246">
    <property type="term" value="F:carbohydrate binding"/>
    <property type="evidence" value="ECO:0007669"/>
    <property type="project" value="InterPro"/>
</dbReference>
<name>A0A1H6ZB84_9FIRM</name>
<protein>
    <submittedName>
        <fullName evidence="7">Alpha-glucosidase</fullName>
    </submittedName>
</protein>
<dbReference type="Gene3D" id="2.60.40.1180">
    <property type="entry name" value="Golgi alpha-mannosidase II"/>
    <property type="match status" value="2"/>
</dbReference>
<dbReference type="SUPFAM" id="SSF74650">
    <property type="entry name" value="Galactose mutarotase-like"/>
    <property type="match status" value="1"/>
</dbReference>
<accession>A0A1H6ZB84</accession>
<dbReference type="Gene3D" id="3.20.20.80">
    <property type="entry name" value="Glycosidases"/>
    <property type="match status" value="1"/>
</dbReference>
<keyword evidence="2" id="KW-0378">Hydrolase</keyword>
<keyword evidence="8" id="KW-1185">Reference proteome</keyword>
<dbReference type="GO" id="GO:0004553">
    <property type="term" value="F:hydrolase activity, hydrolyzing O-glycosyl compounds"/>
    <property type="evidence" value="ECO:0007669"/>
    <property type="project" value="InterPro"/>
</dbReference>
<evidence type="ECO:0000259" key="5">
    <source>
        <dbReference type="Pfam" id="PF17137"/>
    </source>
</evidence>
<dbReference type="Pfam" id="PF17137">
    <property type="entry name" value="DUF5110"/>
    <property type="match status" value="1"/>
</dbReference>
<dbReference type="AlphaFoldDB" id="A0A1H6ZB84"/>
<evidence type="ECO:0000259" key="3">
    <source>
        <dbReference type="Pfam" id="PF01055"/>
    </source>
</evidence>
<feature type="domain" description="Glycoside hydrolase family 31 N-terminal" evidence="4">
    <location>
        <begin position="27"/>
        <end position="211"/>
    </location>
</feature>